<feature type="transmembrane region" description="Helical" evidence="8">
    <location>
        <begin position="75"/>
        <end position="98"/>
    </location>
</feature>
<comment type="subcellular location">
    <subcellularLocation>
        <location evidence="1">Membrane</location>
        <topology evidence="1">Multi-pass membrane protein</topology>
    </subcellularLocation>
</comment>
<gene>
    <name evidence="10" type="ORF">DPMN_116425</name>
</gene>
<dbReference type="GO" id="GO:0005886">
    <property type="term" value="C:plasma membrane"/>
    <property type="evidence" value="ECO:0007669"/>
    <property type="project" value="TreeGrafter"/>
</dbReference>
<keyword evidence="2 8" id="KW-0812">Transmembrane</keyword>
<keyword evidence="5 8" id="KW-0472">Membrane</keyword>
<dbReference type="GO" id="GO:0004930">
    <property type="term" value="F:G protein-coupled receptor activity"/>
    <property type="evidence" value="ECO:0007669"/>
    <property type="project" value="UniProtKB-KW"/>
</dbReference>
<evidence type="ECO:0000256" key="4">
    <source>
        <dbReference type="ARBA" id="ARBA00023040"/>
    </source>
</evidence>
<dbReference type="Pfam" id="PF00001">
    <property type="entry name" value="7tm_1"/>
    <property type="match status" value="1"/>
</dbReference>
<dbReference type="InterPro" id="IPR000276">
    <property type="entry name" value="GPCR_Rhodpsn"/>
</dbReference>
<keyword evidence="7" id="KW-0807">Transducer</keyword>
<evidence type="ECO:0000313" key="11">
    <source>
        <dbReference type="Proteomes" id="UP000828390"/>
    </source>
</evidence>
<evidence type="ECO:0000313" key="10">
    <source>
        <dbReference type="EMBL" id="KAH3842921.1"/>
    </source>
</evidence>
<evidence type="ECO:0000256" key="8">
    <source>
        <dbReference type="SAM" id="Phobius"/>
    </source>
</evidence>
<evidence type="ECO:0000256" key="3">
    <source>
        <dbReference type="ARBA" id="ARBA00022989"/>
    </source>
</evidence>
<dbReference type="SUPFAM" id="SSF81321">
    <property type="entry name" value="Family A G protein-coupled receptor-like"/>
    <property type="match status" value="1"/>
</dbReference>
<evidence type="ECO:0000256" key="2">
    <source>
        <dbReference type="ARBA" id="ARBA00022692"/>
    </source>
</evidence>
<evidence type="ECO:0000256" key="5">
    <source>
        <dbReference type="ARBA" id="ARBA00023136"/>
    </source>
</evidence>
<feature type="domain" description="G-protein coupled receptors family 1 profile" evidence="9">
    <location>
        <begin position="1"/>
        <end position="194"/>
    </location>
</feature>
<evidence type="ECO:0000256" key="7">
    <source>
        <dbReference type="ARBA" id="ARBA00023224"/>
    </source>
</evidence>
<evidence type="ECO:0000256" key="6">
    <source>
        <dbReference type="ARBA" id="ARBA00023170"/>
    </source>
</evidence>
<evidence type="ECO:0000259" key="9">
    <source>
        <dbReference type="PROSITE" id="PS50262"/>
    </source>
</evidence>
<feature type="transmembrane region" description="Helical" evidence="8">
    <location>
        <begin position="34"/>
        <end position="55"/>
    </location>
</feature>
<dbReference type="Gene3D" id="1.20.1070.10">
    <property type="entry name" value="Rhodopsin 7-helix transmembrane proteins"/>
    <property type="match status" value="1"/>
</dbReference>
<name>A0A9D4KPT3_DREPO</name>
<dbReference type="EMBL" id="JAIWYP010000004">
    <property type="protein sequence ID" value="KAH3842921.1"/>
    <property type="molecule type" value="Genomic_DNA"/>
</dbReference>
<dbReference type="Proteomes" id="UP000828390">
    <property type="component" value="Unassembled WGS sequence"/>
</dbReference>
<keyword evidence="3 8" id="KW-1133">Transmembrane helix</keyword>
<protein>
    <recommendedName>
        <fullName evidence="9">G-protein coupled receptors family 1 profile domain-containing protein</fullName>
    </recommendedName>
</protein>
<accession>A0A9D4KPT3</accession>
<reference evidence="10" key="2">
    <citation type="submission" date="2020-11" db="EMBL/GenBank/DDBJ databases">
        <authorList>
            <person name="McCartney M.A."/>
            <person name="Auch B."/>
            <person name="Kono T."/>
            <person name="Mallez S."/>
            <person name="Becker A."/>
            <person name="Gohl D.M."/>
            <person name="Silverstein K.A.T."/>
            <person name="Koren S."/>
            <person name="Bechman K.B."/>
            <person name="Herman A."/>
            <person name="Abrahante J.E."/>
            <person name="Garbe J."/>
        </authorList>
    </citation>
    <scope>NUCLEOTIDE SEQUENCE</scope>
    <source>
        <strain evidence="10">Duluth1</strain>
        <tissue evidence="10">Whole animal</tissue>
    </source>
</reference>
<dbReference type="InterPro" id="IPR017452">
    <property type="entry name" value="GPCR_Rhodpsn_7TM"/>
</dbReference>
<keyword evidence="4" id="KW-0297">G-protein coupled receptor</keyword>
<sequence length="251" mass="28558">MVPMLVLGFTTERYIAVCHPFVKQKYCTVTRAKIVIGCMSATSVVLGLVQVYIWAFDDVLGCVFRPSAIGFHTVWTWITEMLLFLVIPVACLVINGLVIREIKRIQVQSAAHGHGANPASTTTLLCVSFYFIFTLLPATIVYAIQTSIPQGDPYLKLDKWASDPTWKAYFLYLTIRKVVEEICLSNYASYFIIYYVTGVYFRRAFTDLFMWANFSIRRKSFNRATTSDYIPTCNGKALCSETFVLNEMDDQ</sequence>
<keyword evidence="6" id="KW-0675">Receptor</keyword>
<organism evidence="10 11">
    <name type="scientific">Dreissena polymorpha</name>
    <name type="common">Zebra mussel</name>
    <name type="synonym">Mytilus polymorpha</name>
    <dbReference type="NCBI Taxonomy" id="45954"/>
    <lineage>
        <taxon>Eukaryota</taxon>
        <taxon>Metazoa</taxon>
        <taxon>Spiralia</taxon>
        <taxon>Lophotrochozoa</taxon>
        <taxon>Mollusca</taxon>
        <taxon>Bivalvia</taxon>
        <taxon>Autobranchia</taxon>
        <taxon>Heteroconchia</taxon>
        <taxon>Euheterodonta</taxon>
        <taxon>Imparidentia</taxon>
        <taxon>Neoheterodontei</taxon>
        <taxon>Myida</taxon>
        <taxon>Dreissenoidea</taxon>
        <taxon>Dreissenidae</taxon>
        <taxon>Dreissena</taxon>
    </lineage>
</organism>
<reference evidence="10" key="1">
    <citation type="journal article" date="2019" name="bioRxiv">
        <title>The Genome of the Zebra Mussel, Dreissena polymorpha: A Resource for Invasive Species Research.</title>
        <authorList>
            <person name="McCartney M.A."/>
            <person name="Auch B."/>
            <person name="Kono T."/>
            <person name="Mallez S."/>
            <person name="Zhang Y."/>
            <person name="Obille A."/>
            <person name="Becker A."/>
            <person name="Abrahante J.E."/>
            <person name="Garbe J."/>
            <person name="Badalamenti J.P."/>
            <person name="Herman A."/>
            <person name="Mangelson H."/>
            <person name="Liachko I."/>
            <person name="Sullivan S."/>
            <person name="Sone E.D."/>
            <person name="Koren S."/>
            <person name="Silverstein K.A.T."/>
            <person name="Beckman K.B."/>
            <person name="Gohl D.M."/>
        </authorList>
    </citation>
    <scope>NUCLEOTIDE SEQUENCE</scope>
    <source>
        <strain evidence="10">Duluth1</strain>
        <tissue evidence="10">Whole animal</tissue>
    </source>
</reference>
<dbReference type="PANTHER" id="PTHR24243:SF233">
    <property type="entry name" value="THYROTROPIN-RELEASING HORMONE RECEPTOR"/>
    <property type="match status" value="1"/>
</dbReference>
<comment type="caution">
    <text evidence="10">The sequence shown here is derived from an EMBL/GenBank/DDBJ whole genome shotgun (WGS) entry which is preliminary data.</text>
</comment>
<proteinExistence type="predicted"/>
<dbReference type="PROSITE" id="PS50262">
    <property type="entry name" value="G_PROTEIN_RECEP_F1_2"/>
    <property type="match status" value="1"/>
</dbReference>
<keyword evidence="11" id="KW-1185">Reference proteome</keyword>
<feature type="transmembrane region" description="Helical" evidence="8">
    <location>
        <begin position="119"/>
        <end position="144"/>
    </location>
</feature>
<evidence type="ECO:0000256" key="1">
    <source>
        <dbReference type="ARBA" id="ARBA00004141"/>
    </source>
</evidence>
<dbReference type="AlphaFoldDB" id="A0A9D4KPT3"/>
<dbReference type="PANTHER" id="PTHR24243">
    <property type="entry name" value="G-PROTEIN COUPLED RECEPTOR"/>
    <property type="match status" value="1"/>
</dbReference>